<dbReference type="PANTHER" id="PTHR43639">
    <property type="entry name" value="OXIDOREDUCTASE, SHORT-CHAIN DEHYDROGENASE/REDUCTASE FAMILY (AFU_ORTHOLOGUE AFUA_5G02870)"/>
    <property type="match status" value="1"/>
</dbReference>
<evidence type="ECO:0000313" key="4">
    <source>
        <dbReference type="EMBL" id="QNK01414.1"/>
    </source>
</evidence>
<dbReference type="EMBL" id="CP060412">
    <property type="protein sequence ID" value="QNK01414.1"/>
    <property type="molecule type" value="Genomic_DNA"/>
</dbReference>
<dbReference type="PANTHER" id="PTHR43639:SF1">
    <property type="entry name" value="SHORT-CHAIN DEHYDROGENASE_REDUCTASE FAMILY PROTEIN"/>
    <property type="match status" value="1"/>
</dbReference>
<dbReference type="InterPro" id="IPR002347">
    <property type="entry name" value="SDR_fam"/>
</dbReference>
<dbReference type="Gene3D" id="3.40.50.720">
    <property type="entry name" value="NAD(P)-binding Rossmann-like Domain"/>
    <property type="match status" value="1"/>
</dbReference>
<protein>
    <submittedName>
        <fullName evidence="4">SDR family oxidoreductase</fullName>
    </submittedName>
</protein>
<dbReference type="InterPro" id="IPR036291">
    <property type="entry name" value="NAD(P)-bd_dom_sf"/>
</dbReference>
<dbReference type="InterPro" id="IPR057326">
    <property type="entry name" value="KR_dom"/>
</dbReference>
<dbReference type="AlphaFoldDB" id="A0A7G8Q3Q6"/>
<dbReference type="PRINTS" id="PR00080">
    <property type="entry name" value="SDRFAMILY"/>
</dbReference>
<accession>A0A7G8Q3Q6</accession>
<dbReference type="PRINTS" id="PR00081">
    <property type="entry name" value="GDHRDH"/>
</dbReference>
<dbReference type="RefSeq" id="WP_187056876.1">
    <property type="nucleotide sequence ID" value="NZ_CP060412.1"/>
</dbReference>
<dbReference type="SUPFAM" id="SSF51735">
    <property type="entry name" value="NAD(P)-binding Rossmann-fold domains"/>
    <property type="match status" value="1"/>
</dbReference>
<reference evidence="4 5" key="1">
    <citation type="submission" date="2020-08" db="EMBL/GenBank/DDBJ databases">
        <title>Dyella sp. G9 isolated from forest soil.</title>
        <authorList>
            <person name="Fu J."/>
            <person name="Qiu L."/>
        </authorList>
    </citation>
    <scope>NUCLEOTIDE SEQUENCE [LARGE SCALE GENOMIC DNA]</scope>
    <source>
        <strain evidence="4 5">G9</strain>
    </source>
</reference>
<name>A0A7G8Q3Q6_9GAMM</name>
<dbReference type="SMART" id="SM00822">
    <property type="entry name" value="PKS_KR"/>
    <property type="match status" value="1"/>
</dbReference>
<dbReference type="PROSITE" id="PS00061">
    <property type="entry name" value="ADH_SHORT"/>
    <property type="match status" value="1"/>
</dbReference>
<keyword evidence="5" id="KW-1185">Reference proteome</keyword>
<dbReference type="InterPro" id="IPR020904">
    <property type="entry name" value="Sc_DH/Rdtase_CS"/>
</dbReference>
<dbReference type="FunFam" id="3.40.50.720:FF:000084">
    <property type="entry name" value="Short-chain dehydrogenase reductase"/>
    <property type="match status" value="1"/>
</dbReference>
<dbReference type="KEGG" id="dtl:H8F01_20640"/>
<evidence type="ECO:0000256" key="1">
    <source>
        <dbReference type="ARBA" id="ARBA00006484"/>
    </source>
</evidence>
<dbReference type="Proteomes" id="UP000515873">
    <property type="component" value="Chromosome"/>
</dbReference>
<evidence type="ECO:0000256" key="2">
    <source>
        <dbReference type="ARBA" id="ARBA00023002"/>
    </source>
</evidence>
<dbReference type="Pfam" id="PF13561">
    <property type="entry name" value="adh_short_C2"/>
    <property type="match status" value="1"/>
</dbReference>
<dbReference type="GO" id="GO:0016491">
    <property type="term" value="F:oxidoreductase activity"/>
    <property type="evidence" value="ECO:0007669"/>
    <property type="project" value="UniProtKB-KW"/>
</dbReference>
<feature type="domain" description="Ketoreductase" evidence="3">
    <location>
        <begin position="10"/>
        <end position="189"/>
    </location>
</feature>
<keyword evidence="2" id="KW-0560">Oxidoreductase</keyword>
<comment type="similarity">
    <text evidence="1">Belongs to the short-chain dehydrogenases/reductases (SDR) family.</text>
</comment>
<proteinExistence type="inferred from homology"/>
<evidence type="ECO:0000313" key="5">
    <source>
        <dbReference type="Proteomes" id="UP000515873"/>
    </source>
</evidence>
<gene>
    <name evidence="4" type="ORF">H8F01_20640</name>
</gene>
<sequence>MNNQATQHTKVALVFGGSRGIGAAAARRLGKDGFSVGLTYVSRPDSAQEVVSQIIAGGGQAFAVRADSADADAIRAAVDSVVAHFGRLDVVVVNAGVLRLGRVDAFTLEALDEVLNVNVRGVYVAIQAAVPHMAEGGRVITIGSNSAVRPLTPIGSVYGMSKAAVAALVKGLALDLAPRGIRVNNIQPGPIETDMTIDQIEHIKPMVPLGQVGRPDDVAELVSYLSGAASGYMTGSSLTIDGGMAL</sequence>
<evidence type="ECO:0000259" key="3">
    <source>
        <dbReference type="SMART" id="SM00822"/>
    </source>
</evidence>
<organism evidence="4 5">
    <name type="scientific">Dyella telluris</name>
    <dbReference type="NCBI Taxonomy" id="2763498"/>
    <lineage>
        <taxon>Bacteria</taxon>
        <taxon>Pseudomonadati</taxon>
        <taxon>Pseudomonadota</taxon>
        <taxon>Gammaproteobacteria</taxon>
        <taxon>Lysobacterales</taxon>
        <taxon>Rhodanobacteraceae</taxon>
        <taxon>Dyella</taxon>
    </lineage>
</organism>